<reference evidence="2" key="1">
    <citation type="submission" date="2020-11" db="EMBL/GenBank/DDBJ databases">
        <authorList>
            <person name="Tran Van P."/>
        </authorList>
    </citation>
    <scope>NUCLEOTIDE SEQUENCE</scope>
</reference>
<feature type="compositionally biased region" description="Low complexity" evidence="1">
    <location>
        <begin position="127"/>
        <end position="141"/>
    </location>
</feature>
<dbReference type="EMBL" id="CAJPIZ010014260">
    <property type="protein sequence ID" value="CAG2114677.1"/>
    <property type="molecule type" value="Genomic_DNA"/>
</dbReference>
<sequence>AHTLAIHTIPKAPREPTLSIPRIITEDYDCGPNSAPVIMPVTGRSHSLQTPDDTLDIVGKQRMRSLSGPSHPISLSPNVRHSALISGLGGGGSGGSGGGSVSGSHRLINRRQSEDSEAATGAGGQYVRSRVSPSSSSFLDSFRPRSTSDSRAPKKSSMIATLKNNLLGTGSSSGTANHNNHNNHKQSSCPVTPNHFDPFLLTDSPFRAQEGRPRSRSGSSGSAGAVSRMIDIFRGRSHSIAAGVDAKPFKQQNVYEFGLNSGPQHIWGMKANQSLYRRHDIPHHS</sequence>
<accession>A0A7R9L574</accession>
<gene>
    <name evidence="2" type="ORF">OSB1V03_LOCUS14643</name>
</gene>
<evidence type="ECO:0000313" key="2">
    <source>
        <dbReference type="EMBL" id="CAD7634247.1"/>
    </source>
</evidence>
<feature type="non-terminal residue" evidence="2">
    <location>
        <position position="285"/>
    </location>
</feature>
<feature type="compositionally biased region" description="Polar residues" evidence="1">
    <location>
        <begin position="158"/>
        <end position="176"/>
    </location>
</feature>
<protein>
    <submittedName>
        <fullName evidence="2">Uncharacterized protein</fullName>
    </submittedName>
</protein>
<feature type="compositionally biased region" description="Gly residues" evidence="1">
    <location>
        <begin position="87"/>
        <end position="101"/>
    </location>
</feature>
<name>A0A7R9L574_9ACAR</name>
<feature type="compositionally biased region" description="Low complexity" evidence="1">
    <location>
        <begin position="216"/>
        <end position="225"/>
    </location>
</feature>
<proteinExistence type="predicted"/>
<organism evidence="2">
    <name type="scientific">Medioppia subpectinata</name>
    <dbReference type="NCBI Taxonomy" id="1979941"/>
    <lineage>
        <taxon>Eukaryota</taxon>
        <taxon>Metazoa</taxon>
        <taxon>Ecdysozoa</taxon>
        <taxon>Arthropoda</taxon>
        <taxon>Chelicerata</taxon>
        <taxon>Arachnida</taxon>
        <taxon>Acari</taxon>
        <taxon>Acariformes</taxon>
        <taxon>Sarcoptiformes</taxon>
        <taxon>Oribatida</taxon>
        <taxon>Brachypylina</taxon>
        <taxon>Oppioidea</taxon>
        <taxon>Oppiidae</taxon>
        <taxon>Medioppia</taxon>
    </lineage>
</organism>
<evidence type="ECO:0000313" key="3">
    <source>
        <dbReference type="Proteomes" id="UP000759131"/>
    </source>
</evidence>
<feature type="non-terminal residue" evidence="2">
    <location>
        <position position="1"/>
    </location>
</feature>
<feature type="region of interest" description="Disordered" evidence="1">
    <location>
        <begin position="84"/>
        <end position="225"/>
    </location>
</feature>
<dbReference type="EMBL" id="OC868835">
    <property type="protein sequence ID" value="CAD7634247.1"/>
    <property type="molecule type" value="Genomic_DNA"/>
</dbReference>
<evidence type="ECO:0000256" key="1">
    <source>
        <dbReference type="SAM" id="MobiDB-lite"/>
    </source>
</evidence>
<dbReference type="Proteomes" id="UP000759131">
    <property type="component" value="Unassembled WGS sequence"/>
</dbReference>
<keyword evidence="3" id="KW-1185">Reference proteome</keyword>
<feature type="compositionally biased region" description="Basic and acidic residues" evidence="1">
    <location>
        <begin position="142"/>
        <end position="152"/>
    </location>
</feature>
<dbReference type="AlphaFoldDB" id="A0A7R9L574"/>